<accession>A0A392NL55</accession>
<comment type="caution">
    <text evidence="1">The sequence shown here is derived from an EMBL/GenBank/DDBJ whole genome shotgun (WGS) entry which is preliminary data.</text>
</comment>
<dbReference type="SUPFAM" id="SSF52047">
    <property type="entry name" value="RNI-like"/>
    <property type="match status" value="1"/>
</dbReference>
<protein>
    <submittedName>
        <fullName evidence="1">F-box/LRR-repeat protein</fullName>
    </submittedName>
</protein>
<keyword evidence="2" id="KW-1185">Reference proteome</keyword>
<dbReference type="InterPro" id="IPR032675">
    <property type="entry name" value="LRR_dom_sf"/>
</dbReference>
<name>A0A392NL55_9FABA</name>
<dbReference type="AlphaFoldDB" id="A0A392NL55"/>
<sequence length="120" mass="13744">MGKLVSCSDGLEALSFSLFKLRKINLTRHHYLNDELIFQLFKNCKFLEEAITVFCPELTAGVASALRERPTLRSVALLYCNGKSSFEEACTHTLHRLYLFWNPFFVIQVSTYPAFGSSKR</sequence>
<proteinExistence type="predicted"/>
<dbReference type="Gene3D" id="3.80.10.10">
    <property type="entry name" value="Ribonuclease Inhibitor"/>
    <property type="match status" value="1"/>
</dbReference>
<evidence type="ECO:0000313" key="2">
    <source>
        <dbReference type="Proteomes" id="UP000265520"/>
    </source>
</evidence>
<reference evidence="1 2" key="1">
    <citation type="journal article" date="2018" name="Front. Plant Sci.">
        <title>Red Clover (Trifolium pratense) and Zigzag Clover (T. medium) - A Picture of Genomic Similarities and Differences.</title>
        <authorList>
            <person name="Dluhosova J."/>
            <person name="Istvanek J."/>
            <person name="Nedelnik J."/>
            <person name="Repkova J."/>
        </authorList>
    </citation>
    <scope>NUCLEOTIDE SEQUENCE [LARGE SCALE GENOMIC DNA]</scope>
    <source>
        <strain evidence="2">cv. 10/8</strain>
        <tissue evidence="1">Leaf</tissue>
    </source>
</reference>
<dbReference type="Proteomes" id="UP000265520">
    <property type="component" value="Unassembled WGS sequence"/>
</dbReference>
<dbReference type="EMBL" id="LXQA010041433">
    <property type="protein sequence ID" value="MCH99825.1"/>
    <property type="molecule type" value="Genomic_DNA"/>
</dbReference>
<evidence type="ECO:0000313" key="1">
    <source>
        <dbReference type="EMBL" id="MCH99825.1"/>
    </source>
</evidence>
<organism evidence="1 2">
    <name type="scientific">Trifolium medium</name>
    <dbReference type="NCBI Taxonomy" id="97028"/>
    <lineage>
        <taxon>Eukaryota</taxon>
        <taxon>Viridiplantae</taxon>
        <taxon>Streptophyta</taxon>
        <taxon>Embryophyta</taxon>
        <taxon>Tracheophyta</taxon>
        <taxon>Spermatophyta</taxon>
        <taxon>Magnoliopsida</taxon>
        <taxon>eudicotyledons</taxon>
        <taxon>Gunneridae</taxon>
        <taxon>Pentapetalae</taxon>
        <taxon>rosids</taxon>
        <taxon>fabids</taxon>
        <taxon>Fabales</taxon>
        <taxon>Fabaceae</taxon>
        <taxon>Papilionoideae</taxon>
        <taxon>50 kb inversion clade</taxon>
        <taxon>NPAAA clade</taxon>
        <taxon>Hologalegina</taxon>
        <taxon>IRL clade</taxon>
        <taxon>Trifolieae</taxon>
        <taxon>Trifolium</taxon>
    </lineage>
</organism>